<dbReference type="InterPro" id="IPR041881">
    <property type="entry name" value="PqqD_sf"/>
</dbReference>
<accession>A0ABS9SSQ2</accession>
<evidence type="ECO:0000313" key="1">
    <source>
        <dbReference type="EMBL" id="MCH6159223.1"/>
    </source>
</evidence>
<evidence type="ECO:0000313" key="2">
    <source>
        <dbReference type="Proteomes" id="UP001166784"/>
    </source>
</evidence>
<dbReference type="NCBIfam" id="NF033530">
    <property type="entry name" value="lasso_PqqD_Strm"/>
    <property type="match status" value="1"/>
</dbReference>
<dbReference type="Proteomes" id="UP001166784">
    <property type="component" value="Unassembled WGS sequence"/>
</dbReference>
<dbReference type="RefSeq" id="WP_241057198.1">
    <property type="nucleotide sequence ID" value="NZ_JAKWJU010000002.1"/>
</dbReference>
<dbReference type="Gene3D" id="1.10.10.1150">
    <property type="entry name" value="Coenzyme PQQ synthesis protein D (PqqD)"/>
    <property type="match status" value="1"/>
</dbReference>
<keyword evidence="2" id="KW-1185">Reference proteome</keyword>
<proteinExistence type="predicted"/>
<dbReference type="EMBL" id="JAKWJU010000002">
    <property type="protein sequence ID" value="MCH6159223.1"/>
    <property type="molecule type" value="Genomic_DNA"/>
</dbReference>
<dbReference type="Pfam" id="PF05402">
    <property type="entry name" value="PqqD"/>
    <property type="match status" value="1"/>
</dbReference>
<comment type="caution">
    <text evidence="1">The sequence shown here is derived from an EMBL/GenBank/DDBJ whole genome shotgun (WGS) entry which is preliminary data.</text>
</comment>
<organism evidence="1 2">
    <name type="scientific">Streptomyces marispadix</name>
    <dbReference type="NCBI Taxonomy" id="2922868"/>
    <lineage>
        <taxon>Bacteria</taxon>
        <taxon>Bacillati</taxon>
        <taxon>Actinomycetota</taxon>
        <taxon>Actinomycetes</taxon>
        <taxon>Kitasatosporales</taxon>
        <taxon>Streptomycetaceae</taxon>
        <taxon>Streptomyces</taxon>
    </lineage>
</organism>
<gene>
    <name evidence="1" type="ORF">MMA15_01940</name>
</gene>
<name>A0ABS9SSQ2_9ACTN</name>
<protein>
    <submittedName>
        <fullName evidence="1">Lasso peptide biosynthesis PqqD family chaperone</fullName>
    </submittedName>
</protein>
<reference evidence="1" key="2">
    <citation type="journal article" date="2023" name="Int. J. Syst. Evol. Microbiol.">
        <title>Streptomyces marispadix sp. nov., isolated from marine beach sediment of the Northern Coast of Portugal.</title>
        <authorList>
            <person name="dos Santos J.D.N."/>
            <person name="Vitorino I.R."/>
            <person name="Kallscheuer N."/>
            <person name="Srivastava A."/>
            <person name="Krautwurst S."/>
            <person name="Marz M."/>
            <person name="Jogler C."/>
            <person name="Lobo Da Cunha A."/>
            <person name="Catita J."/>
            <person name="Goncalves H."/>
            <person name="Gonzalez I."/>
            <person name="Reyes F."/>
            <person name="Lage O.M."/>
        </authorList>
    </citation>
    <scope>NUCLEOTIDE SEQUENCE</scope>
    <source>
        <strain evidence="1">M600PL45_2</strain>
    </source>
</reference>
<dbReference type="InterPro" id="IPR008792">
    <property type="entry name" value="PQQD"/>
</dbReference>
<sequence length="86" mass="9254">MTHLHPDVACTATEDGMILLDERDGRYWQLNATGAAVVEALVDGATPRQIADRLAATRPVDRQRACDDVTALLTQLTRAGLVVDPA</sequence>
<reference evidence="1" key="1">
    <citation type="submission" date="2022-03" db="EMBL/GenBank/DDBJ databases">
        <authorList>
            <person name="Santos J.D.N."/>
            <person name="Kallscheuer N."/>
            <person name="Jogler C."/>
            <person name="Lage O.M."/>
        </authorList>
    </citation>
    <scope>NUCLEOTIDE SEQUENCE</scope>
    <source>
        <strain evidence="1">M600PL45_2</strain>
    </source>
</reference>